<name>A0R7W3_PELPD</name>
<dbReference type="KEGG" id="ppd:Ppro_3729"/>
<dbReference type="Gene3D" id="3.40.50.300">
    <property type="entry name" value="P-loop containing nucleotide triphosphate hydrolases"/>
    <property type="match status" value="1"/>
</dbReference>
<dbReference type="InterPro" id="IPR050764">
    <property type="entry name" value="CbbQ/NirQ/NorQ/GpvN"/>
</dbReference>
<dbReference type="HOGENOM" id="CLU_051316_0_0_7"/>
<keyword evidence="6" id="KW-0614">Plasmid</keyword>
<geneLocation type="plasmid" evidence="6 7">
    <name>pPRO1</name>
</geneLocation>
<keyword evidence="3" id="KW-0067">ATP-binding</keyword>
<evidence type="ECO:0000256" key="1">
    <source>
        <dbReference type="ARBA" id="ARBA00009417"/>
    </source>
</evidence>
<dbReference type="InterPro" id="IPR013615">
    <property type="entry name" value="CbbQ_C"/>
</dbReference>
<evidence type="ECO:0000256" key="2">
    <source>
        <dbReference type="ARBA" id="ARBA00022741"/>
    </source>
</evidence>
<dbReference type="RefSeq" id="WP_011733839.1">
    <property type="nucleotide sequence ID" value="NC_008607.1"/>
</dbReference>
<dbReference type="PRINTS" id="PR00300">
    <property type="entry name" value="CLPPROTEASEA"/>
</dbReference>
<dbReference type="InterPro" id="IPR001270">
    <property type="entry name" value="ClpA/B"/>
</dbReference>
<sequence length="317" mass="34840">MKKTTTAANAAATITKLTVEEVFGIPSKMPVTGFVAGHPLAPNKAKYVWDKSLVKDLMEWMSESSPDPLWITGPTGCGKTEMAIQLGAGLNAPTIIVTGRKDAEPGEVLGRIWLENGSTVFKPGLLIEAYEKGWMIIFDEIDGFNPEVGVCLHRLLEKKPITLDNGYIAHPHEHTLMIATANTRGDGEGGDIYASTQIFNLATLNRFEKWEMSYPAPEVEEEILKSHIAMDDMAISAMVKVAGDIRMAYEQGHCPGPISIRDLIRWGKKLMLSGARSDISPIYHSFDKAFGNGVNRHVRSALHIFVQTHFNVPAPTK</sequence>
<dbReference type="InterPro" id="IPR011704">
    <property type="entry name" value="ATPase_dyneun-rel_AAA"/>
</dbReference>
<keyword evidence="7" id="KW-1185">Reference proteome</keyword>
<dbReference type="eggNOG" id="COG0714">
    <property type="taxonomic scope" value="Bacteria"/>
</dbReference>
<comment type="similarity">
    <text evidence="1">Belongs to the CbbQ/NirQ/NorQ/GpvN family.</text>
</comment>
<gene>
    <name evidence="6" type="ordered locus">Ppro_3729</name>
</gene>
<dbReference type="PANTHER" id="PTHR42759">
    <property type="entry name" value="MOXR FAMILY PROTEIN"/>
    <property type="match status" value="1"/>
</dbReference>
<protein>
    <submittedName>
        <fullName evidence="6">ATPase associated with various cellular activities, AAA_5</fullName>
    </submittedName>
</protein>
<organism evidence="6 7">
    <name type="scientific">Pelobacter propionicus (strain DSM 2379 / NBRC 103807 / OttBd1)</name>
    <dbReference type="NCBI Taxonomy" id="338966"/>
    <lineage>
        <taxon>Bacteria</taxon>
        <taxon>Pseudomonadati</taxon>
        <taxon>Thermodesulfobacteriota</taxon>
        <taxon>Desulfuromonadia</taxon>
        <taxon>Desulfuromonadales</taxon>
        <taxon>Desulfuromonadaceae</taxon>
        <taxon>Pelobacter</taxon>
    </lineage>
</organism>
<dbReference type="SUPFAM" id="SSF52540">
    <property type="entry name" value="P-loop containing nucleoside triphosphate hydrolases"/>
    <property type="match status" value="1"/>
</dbReference>
<dbReference type="EMBL" id="CP000483">
    <property type="protein sequence ID" value="ABL01320.1"/>
    <property type="molecule type" value="Genomic_DNA"/>
</dbReference>
<dbReference type="Pfam" id="PF08406">
    <property type="entry name" value="CbbQ_C"/>
    <property type="match status" value="1"/>
</dbReference>
<evidence type="ECO:0000259" key="5">
    <source>
        <dbReference type="Pfam" id="PF08406"/>
    </source>
</evidence>
<evidence type="ECO:0000313" key="6">
    <source>
        <dbReference type="EMBL" id="ABL01320.1"/>
    </source>
</evidence>
<dbReference type="GO" id="GO:0016887">
    <property type="term" value="F:ATP hydrolysis activity"/>
    <property type="evidence" value="ECO:0007669"/>
    <property type="project" value="InterPro"/>
</dbReference>
<feature type="domain" description="CbbQ/NirQ/NorQ C-terminal" evidence="5">
    <location>
        <begin position="220"/>
        <end position="278"/>
    </location>
</feature>
<proteinExistence type="inferred from homology"/>
<evidence type="ECO:0000259" key="4">
    <source>
        <dbReference type="Pfam" id="PF07728"/>
    </source>
</evidence>
<dbReference type="CDD" id="cd00009">
    <property type="entry name" value="AAA"/>
    <property type="match status" value="1"/>
</dbReference>
<evidence type="ECO:0000256" key="3">
    <source>
        <dbReference type="ARBA" id="ARBA00022840"/>
    </source>
</evidence>
<dbReference type="GO" id="GO:0005524">
    <property type="term" value="F:ATP binding"/>
    <property type="evidence" value="ECO:0007669"/>
    <property type="project" value="UniProtKB-KW"/>
</dbReference>
<reference evidence="6 7" key="1">
    <citation type="submission" date="2006-10" db="EMBL/GenBank/DDBJ databases">
        <title>Complete sequence of plasmid pPRO1 of Pelobacter propionicus DSM 2379.</title>
        <authorList>
            <consortium name="US DOE Joint Genome Institute"/>
            <person name="Copeland A."/>
            <person name="Lucas S."/>
            <person name="Lapidus A."/>
            <person name="Barry K."/>
            <person name="Detter J.C."/>
            <person name="Glavina del Rio T."/>
            <person name="Hammon N."/>
            <person name="Israni S."/>
            <person name="Dalin E."/>
            <person name="Tice H."/>
            <person name="Pitluck S."/>
            <person name="Saunders E."/>
            <person name="Brettin T."/>
            <person name="Bruce D."/>
            <person name="Han C."/>
            <person name="Tapia R."/>
            <person name="Schmutz J."/>
            <person name="Larimer F."/>
            <person name="Land M."/>
            <person name="Hauser L."/>
            <person name="Kyrpides N."/>
            <person name="Kim E."/>
            <person name="Lovley D."/>
            <person name="Richardson P."/>
        </authorList>
    </citation>
    <scope>NUCLEOTIDE SEQUENCE [LARGE SCALE GENOMIC DNA]</scope>
    <source>
        <strain evidence="7">DSM 2379 / NBRC 103807 / OttBd1</strain>
        <plasmid evidence="7">Plasmid pPRO1</plasmid>
    </source>
</reference>
<evidence type="ECO:0000313" key="7">
    <source>
        <dbReference type="Proteomes" id="UP000006732"/>
    </source>
</evidence>
<dbReference type="Pfam" id="PF07728">
    <property type="entry name" value="AAA_5"/>
    <property type="match status" value="1"/>
</dbReference>
<dbReference type="InterPro" id="IPR027417">
    <property type="entry name" value="P-loop_NTPase"/>
</dbReference>
<accession>A0R7W3</accession>
<keyword evidence="2" id="KW-0547">Nucleotide-binding</keyword>
<dbReference type="Proteomes" id="UP000006732">
    <property type="component" value="Plasmid pPRO1"/>
</dbReference>
<dbReference type="PANTHER" id="PTHR42759:SF1">
    <property type="entry name" value="MAGNESIUM-CHELATASE SUBUNIT CHLD"/>
    <property type="match status" value="1"/>
</dbReference>
<feature type="domain" description="ATPase dynein-related AAA" evidence="4">
    <location>
        <begin position="70"/>
        <end position="188"/>
    </location>
</feature>
<dbReference type="AlphaFoldDB" id="A0R7W3"/>